<evidence type="ECO:0000313" key="2">
    <source>
        <dbReference type="EMBL" id="CAK0869780.1"/>
    </source>
</evidence>
<feature type="compositionally biased region" description="Basic residues" evidence="1">
    <location>
        <begin position="142"/>
        <end position="154"/>
    </location>
</feature>
<organism evidence="2 3">
    <name type="scientific">Prorocentrum cordatum</name>
    <dbReference type="NCBI Taxonomy" id="2364126"/>
    <lineage>
        <taxon>Eukaryota</taxon>
        <taxon>Sar</taxon>
        <taxon>Alveolata</taxon>
        <taxon>Dinophyceae</taxon>
        <taxon>Prorocentrales</taxon>
        <taxon>Prorocentraceae</taxon>
        <taxon>Prorocentrum</taxon>
    </lineage>
</organism>
<dbReference type="EMBL" id="CAUYUJ010016884">
    <property type="protein sequence ID" value="CAK0869780.1"/>
    <property type="molecule type" value="Genomic_DNA"/>
</dbReference>
<protein>
    <recommendedName>
        <fullName evidence="4">HEAT repeat-containing protein 1</fullName>
    </recommendedName>
</protein>
<comment type="caution">
    <text evidence="2">The sequence shown here is derived from an EMBL/GenBank/DDBJ whole genome shotgun (WGS) entry which is preliminary data.</text>
</comment>
<keyword evidence="3" id="KW-1185">Reference proteome</keyword>
<accession>A0ABN9V9Y5</accession>
<dbReference type="Proteomes" id="UP001189429">
    <property type="component" value="Unassembled WGS sequence"/>
</dbReference>
<feature type="region of interest" description="Disordered" evidence="1">
    <location>
        <begin position="134"/>
        <end position="249"/>
    </location>
</feature>
<evidence type="ECO:0000313" key="3">
    <source>
        <dbReference type="Proteomes" id="UP001189429"/>
    </source>
</evidence>
<sequence length="475" mass="49294">MAPALLQAIRGQQAGGAVRGRGTLARTPCWAMGPLRWRRRWSGLPAPSGAGALCVLGVRRRQGHGSLASAAALQAHPRRPPCSRRSTARWTSLAAAHPEGAAWAQGLGLPASGAAASRARSGPPPRQAAAMLLRTPLAPRPMVRRGARRRGRRPKSLDVVKTVRFSQKDVTDSDDDGAPGPGELEGSVGPAAPGPPPPPEAAGAPAQGLGGGGVPGERADRSASDAPASAGSLRSPPGGAQQVNAPNGSACSTICSDSARLDTHIVQYLARNDAALLSGGTQAPPAPTAPRGPMRLRVLRRQVAPSAEASIVDREVVDGDFDSEVDDDGSHRELVERVFPLLAEAVAAGDEDTLLPLLLREAGIGFSSRPPDVRRHAAGVLASMESFLAEGAAGDGPPCAAARACDNSSYVSSVEGVFRDFRPDHGQFLRDEFSDGSERAAECDLERAERLAQGSPSFAEQQALRRSEALAQLDD</sequence>
<gene>
    <name evidence="2" type="ORF">PCOR1329_LOCUS56034</name>
</gene>
<reference evidence="2" key="1">
    <citation type="submission" date="2023-10" db="EMBL/GenBank/DDBJ databases">
        <authorList>
            <person name="Chen Y."/>
            <person name="Shah S."/>
            <person name="Dougan E. K."/>
            <person name="Thang M."/>
            <person name="Chan C."/>
        </authorList>
    </citation>
    <scope>NUCLEOTIDE SEQUENCE [LARGE SCALE GENOMIC DNA]</scope>
</reference>
<feature type="region of interest" description="Disordered" evidence="1">
    <location>
        <begin position="451"/>
        <end position="475"/>
    </location>
</feature>
<proteinExistence type="predicted"/>
<evidence type="ECO:0000256" key="1">
    <source>
        <dbReference type="SAM" id="MobiDB-lite"/>
    </source>
</evidence>
<evidence type="ECO:0008006" key="4">
    <source>
        <dbReference type="Google" id="ProtNLM"/>
    </source>
</evidence>
<name>A0ABN9V9Y5_9DINO</name>